<organism evidence="2 3">
    <name type="scientific">Saccharothrix syringae</name>
    <name type="common">Nocardiopsis syringae</name>
    <dbReference type="NCBI Taxonomy" id="103733"/>
    <lineage>
        <taxon>Bacteria</taxon>
        <taxon>Bacillati</taxon>
        <taxon>Actinomycetota</taxon>
        <taxon>Actinomycetes</taxon>
        <taxon>Pseudonocardiales</taxon>
        <taxon>Pseudonocardiaceae</taxon>
        <taxon>Saccharothrix</taxon>
    </lineage>
</organism>
<accession>A0A5Q0H321</accession>
<dbReference type="NCBIfam" id="TIGR03891">
    <property type="entry name" value="thiopep_ocin"/>
    <property type="match status" value="1"/>
</dbReference>
<keyword evidence="3" id="KW-1185">Reference proteome</keyword>
<sequence>MPPRVLTGAATRVPPPRTAAVSVGEGSVSLVDLLTGCLRTATGQGVPDDPELAEAQRAFLAAGLAALAPPAEERRWVQVGLSPAVERSAPLYAALHDFATRLLDDGRATAFFFMHKHPGLRVRFQAPPGGRDELRDEVLRWGRDLAAGGATTAVVPGVYEVEAGLFGGRASARYAHELFTADSLAWLRVHHRGGRREVPVWAVSLPMLRALFDGLGVVGWEDRDVWDRVRWEAGRRLPEPARGETGLDAAVRGIRHLWHDQDRLLESLPDWAREVVARHRERAVDVGRRWRAEFFDGHDGGVGPRHAAAFCIVFHWNRAALSAERQILLAEALGTTVEPGRG</sequence>
<dbReference type="AlphaFoldDB" id="A0A5Q0H321"/>
<dbReference type="EMBL" id="CP034550">
    <property type="protein sequence ID" value="QFZ20220.1"/>
    <property type="molecule type" value="Genomic_DNA"/>
</dbReference>
<gene>
    <name evidence="2" type="ORF">EKG83_24910</name>
</gene>
<name>A0A5Q0H321_SACSY</name>
<dbReference type="InterPro" id="IPR023809">
    <property type="entry name" value="Thiopep_bacteriocin_synth_dom"/>
</dbReference>
<dbReference type="KEGG" id="ssyi:EKG83_24910"/>
<reference evidence="3" key="1">
    <citation type="journal article" date="2021" name="Curr. Microbiol.">
        <title>Complete genome of nocamycin-producing strain Saccharothrix syringae NRRL B-16468 reveals the biosynthetic potential for secondary metabolites.</title>
        <authorList>
            <person name="Mo X."/>
            <person name="Yang S."/>
        </authorList>
    </citation>
    <scope>NUCLEOTIDE SEQUENCE [LARGE SCALE GENOMIC DNA]</scope>
    <source>
        <strain evidence="3">ATCC 51364 / DSM 43886 / JCM 6844 / KCTC 9398 / NBRC 14523 / NRRL B-16468 / INA 2240</strain>
    </source>
</reference>
<dbReference type="Proteomes" id="UP000325787">
    <property type="component" value="Chromosome"/>
</dbReference>
<proteinExistence type="predicted"/>
<evidence type="ECO:0000259" key="1">
    <source>
        <dbReference type="Pfam" id="PF14028"/>
    </source>
</evidence>
<dbReference type="Pfam" id="PF14028">
    <property type="entry name" value="Lant_dehydr_C"/>
    <property type="match status" value="1"/>
</dbReference>
<dbReference type="OrthoDB" id="4678170at2"/>
<evidence type="ECO:0000313" key="3">
    <source>
        <dbReference type="Proteomes" id="UP000325787"/>
    </source>
</evidence>
<evidence type="ECO:0000313" key="2">
    <source>
        <dbReference type="EMBL" id="QFZ20220.1"/>
    </source>
</evidence>
<protein>
    <recommendedName>
        <fullName evidence="1">Thiopeptide-type bacteriocin biosynthesis domain-containing protein</fullName>
    </recommendedName>
</protein>
<dbReference type="RefSeq" id="WP_063741447.1">
    <property type="nucleotide sequence ID" value="NZ_CP034550.1"/>
</dbReference>
<feature type="domain" description="Thiopeptide-type bacteriocin biosynthesis" evidence="1">
    <location>
        <begin position="88"/>
        <end position="335"/>
    </location>
</feature>